<dbReference type="InterPro" id="IPR048381">
    <property type="entry name" value="GDH_C"/>
</dbReference>
<dbReference type="Pfam" id="PF21076">
    <property type="entry name" value="GDH_ACT2"/>
    <property type="match status" value="1"/>
</dbReference>
<evidence type="ECO:0000259" key="2">
    <source>
        <dbReference type="Pfam" id="PF05088"/>
    </source>
</evidence>
<dbReference type="Pfam" id="PF21073">
    <property type="entry name" value="GDH_HM1"/>
    <property type="match status" value="1"/>
</dbReference>
<dbReference type="InterPro" id="IPR028971">
    <property type="entry name" value="NAD-GDH_cat"/>
</dbReference>
<dbReference type="Pfam" id="PF21077">
    <property type="entry name" value="GDH_ACT3"/>
    <property type="match status" value="1"/>
</dbReference>
<dbReference type="Gene3D" id="3.40.50.720">
    <property type="entry name" value="NAD(P)-binding Rossmann-like Domain"/>
    <property type="match status" value="1"/>
</dbReference>
<reference evidence="7" key="1">
    <citation type="journal article" date="2014" name="Int. J. Syst. Evol. Microbiol.">
        <title>Complete genome of a new Firmicutes species belonging to the dominant human colonic microbiota ('Ruminococcus bicirculans') reveals two chromosomes and a selective capacity to utilize plant glucans.</title>
        <authorList>
            <consortium name="NISC Comparative Sequencing Program"/>
            <person name="Wegmann U."/>
            <person name="Louis P."/>
            <person name="Goesmann A."/>
            <person name="Henrissat B."/>
            <person name="Duncan S.H."/>
            <person name="Flint H.J."/>
        </authorList>
    </citation>
    <scope>NUCLEOTIDE SEQUENCE</scope>
    <source>
        <strain evidence="7">NBRC 107169</strain>
    </source>
</reference>
<dbReference type="InterPro" id="IPR046346">
    <property type="entry name" value="Aminoacid_DH-like_N_sf"/>
</dbReference>
<reference evidence="7" key="2">
    <citation type="submission" date="2023-01" db="EMBL/GenBank/DDBJ databases">
        <title>Draft genome sequence of Maritalea porphyrae strain NBRC 107169.</title>
        <authorList>
            <person name="Sun Q."/>
            <person name="Mori K."/>
        </authorList>
    </citation>
    <scope>NUCLEOTIDE SEQUENCE</scope>
    <source>
        <strain evidence="7">NBRC 107169</strain>
    </source>
</reference>
<keyword evidence="1" id="KW-0560">Oxidoreductase</keyword>
<evidence type="ECO:0000313" key="8">
    <source>
        <dbReference type="Proteomes" id="UP001161405"/>
    </source>
</evidence>
<dbReference type="InterPro" id="IPR049059">
    <property type="entry name" value="NAD_Glu_DH_HM1"/>
</dbReference>
<dbReference type="InterPro" id="IPR049062">
    <property type="entry name" value="NAD_Glu_DH_ACT2"/>
</dbReference>
<evidence type="ECO:0000259" key="6">
    <source>
        <dbReference type="Pfam" id="PF21077"/>
    </source>
</evidence>
<dbReference type="InterPro" id="IPR036291">
    <property type="entry name" value="NAD(P)-bd_dom_sf"/>
</dbReference>
<gene>
    <name evidence="7" type="ORF">GCM10007879_09340</name>
</gene>
<dbReference type="Proteomes" id="UP001161405">
    <property type="component" value="Unassembled WGS sequence"/>
</dbReference>
<evidence type="ECO:0000259" key="3">
    <source>
        <dbReference type="Pfam" id="PF21074"/>
    </source>
</evidence>
<feature type="domain" description="NAD-glutamate dehydrogenase catalytic" evidence="2">
    <location>
        <begin position="707"/>
        <end position="1200"/>
    </location>
</feature>
<dbReference type="PIRSF" id="PIRSF036761">
    <property type="entry name" value="GDH_Mll4104"/>
    <property type="match status" value="1"/>
</dbReference>
<sequence length="1584" mass="177045">MAQVQTSNKAHLVAAAHKLGSSEKSFANFLVHLTNSIDETDLSHYNIDEFLDIARKTYENLGKRQSKEHSITITPLGDKNNTHIIDVYNEDMPFIVDSGLGAIRACGADIRLFAHPILPIKIDGEKIEVLEKLEDGAETESLLHVHFDPGLSPDAVKAIETEMNNVLVQVRRAVVGWRPMLEKLGDVVRNYRNNPPQVDEAVLSESMHFLGWLADHNFTFLGMREYQFSEVDGEPHLEPIPDSGLGILSDPNLFFLRHGEDYVEMTAQHADFLTKSAPLMVTKANIKSVVHRRAHMDYIGIKQFNEDGSIAGELRIIGLFTSMSLATPHTEVPLLRRKVMEVMRRSGHNPNSHSGKALMNALDNYPREELFQIDEELLFEFATTISALADRPRVRVLPRIDPFDNFVSILMFMSRDRYNSQLREQVGEYLAQEYDARVSTYYPNFPEGELVSVHFILGRNGGVTPRPSRDELEAYITEMTYSYGDRLLAAAEDPRDVIDYANAFTNAYQEKYDHAEALRDIEQFQLLMDDRQIAVRLSKHARREGAYSLKLYHRTTAIPLSARVPMLENFGFKVVNERTYTVTPKNTDDRVMHDMTIKAPGIKQDLTQIDNVIERAIKAVWYKDVENDGFNRLTVRAALEWDDVSIIRALGRYLKQTGITYSQRYMWDTLSKHPDVALAIVDLFHVRHAPDFVGDRTSVEAKARETVSATLEAITSLDDDTIVRRYVNLVDSSLRTNFFQRVDDKRRPALAIKYDASKVDGLPEPRPFREIHVYSPRVEGVHLRGGMIARGGLRWSDRPEDFRTEVLGLVKAQMVKNAVIVPVGAKGGFVPKQIKSSATREEFIAEGTESYKIFIGSLLDITDNLDGDAVIPPKNVVRQDGDDPYLVVAADKGTATFSDTANAISDERNFWLSDAFASGGSVGYDHKKMGITARGGWEAVKRHFRELDKDIQNEPFTAVGVGDMSGDVFGNGMLLSKATKLVAAFDHRDIFIDPNPDPATTWEERKRIFDMGRSSWQDYDQSLLSEGGAIYPRSSKSIKLSPEAVEALGLEKDEMTPNELMRAILVSKVDLLWFGGIGTYVRASTETDADAGDRANDAIRITGSEVGAKVIGEGANLGITQLGRVEFAKSGGRINTDAIDNSAGVNSSDLEVNIKIALGTLVREGTFTYEERNAFLAAMTDEVAELCLRNNYLQTLAISLAERRNLADLPYHADFMKALEAAGHLNRKVEYLPKHVDLMEREEQGEGLYRPELAVILAYAKNTLYAELLESEVPDDPYLGKELFRYFPDQLADEHPDTIKNHRLRREVIATVLCNAMINRGGPDFVHRISAATGAVPSQVAAAYAAARDSFGLTDMNLAIDALDTKMNGETQLKLYDELRTLLLQQTAWFLRNVNFADGISTVVETYSKGIEVIRSMLDDVLPAFVSNSVSEQAQSFKDGGTPDALAKRIAQLSALTLATEVVLVSERAEISVEDAAKTYFAVLETFQLGHITEQVHTIEVKDYYDRMALDRAIANLMRAQRDITLDVLSFDSADVDTGLAAWHEARREDIERSREMVANITESTLSVSRLSVAAGLLSDLARG</sequence>
<feature type="domain" description="NAD-glutamate dehydrogenase N-terminal ACT1" evidence="4">
    <location>
        <begin position="29"/>
        <end position="162"/>
    </location>
</feature>
<name>A0ABQ5UQS3_9HYPH</name>
<keyword evidence="8" id="KW-1185">Reference proteome</keyword>
<evidence type="ECO:0000256" key="1">
    <source>
        <dbReference type="ARBA" id="ARBA00023002"/>
    </source>
</evidence>
<dbReference type="Pfam" id="PF21078">
    <property type="entry name" value="GDH_HM3"/>
    <property type="match status" value="1"/>
</dbReference>
<dbReference type="PANTHER" id="PTHR43403">
    <property type="entry name" value="NAD-SPECIFIC GLUTAMATE DEHYDROGENASE"/>
    <property type="match status" value="1"/>
</dbReference>
<dbReference type="SUPFAM" id="SSF53223">
    <property type="entry name" value="Aminoacid dehydrogenase-like, N-terminal domain"/>
    <property type="match status" value="1"/>
</dbReference>
<dbReference type="Pfam" id="PF21075">
    <property type="entry name" value="GDH_ACT1"/>
    <property type="match status" value="1"/>
</dbReference>
<dbReference type="Pfam" id="PF05088">
    <property type="entry name" value="Bac_GDH_CD"/>
    <property type="match status" value="1"/>
</dbReference>
<organism evidence="7 8">
    <name type="scientific">Maritalea porphyrae</name>
    <dbReference type="NCBI Taxonomy" id="880732"/>
    <lineage>
        <taxon>Bacteria</taxon>
        <taxon>Pseudomonadati</taxon>
        <taxon>Pseudomonadota</taxon>
        <taxon>Alphaproteobacteria</taxon>
        <taxon>Hyphomicrobiales</taxon>
        <taxon>Devosiaceae</taxon>
        <taxon>Maritalea</taxon>
    </lineage>
</organism>
<dbReference type="PANTHER" id="PTHR43403:SF1">
    <property type="entry name" value="NAD-SPECIFIC GLUTAMATE DEHYDROGENASE"/>
    <property type="match status" value="1"/>
</dbReference>
<feature type="domain" description="NAD-glutamate dehydrogenase ACT2" evidence="5">
    <location>
        <begin position="395"/>
        <end position="481"/>
    </location>
</feature>
<dbReference type="InterPro" id="IPR049064">
    <property type="entry name" value="NAD_Glu_DH_ACT3"/>
</dbReference>
<dbReference type="EMBL" id="BSNI01000002">
    <property type="protein sequence ID" value="GLQ16685.1"/>
    <property type="molecule type" value="Genomic_DNA"/>
</dbReference>
<proteinExistence type="predicted"/>
<feature type="domain" description="NAD-glutamate dehydrogenase ACT3" evidence="6">
    <location>
        <begin position="541"/>
        <end position="601"/>
    </location>
</feature>
<dbReference type="InterPro" id="IPR049056">
    <property type="entry name" value="NAD_Glu_DH_HM3"/>
</dbReference>
<evidence type="ECO:0000259" key="5">
    <source>
        <dbReference type="Pfam" id="PF21076"/>
    </source>
</evidence>
<evidence type="ECO:0000259" key="4">
    <source>
        <dbReference type="Pfam" id="PF21075"/>
    </source>
</evidence>
<comment type="caution">
    <text evidence="7">The sequence shown here is derived from an EMBL/GenBank/DDBJ whole genome shotgun (WGS) entry which is preliminary data.</text>
</comment>
<dbReference type="InterPro" id="IPR007780">
    <property type="entry name" value="NAD_Glu_DH_bac"/>
</dbReference>
<feature type="domain" description="NAD-specific glutamate dehydrogenase C-terminal" evidence="3">
    <location>
        <begin position="1245"/>
        <end position="1579"/>
    </location>
</feature>
<dbReference type="InterPro" id="IPR024727">
    <property type="entry name" value="NAD_Glu_DH_N_ACT1"/>
</dbReference>
<dbReference type="Pfam" id="PF21074">
    <property type="entry name" value="GDH_C"/>
    <property type="match status" value="1"/>
</dbReference>
<dbReference type="SUPFAM" id="SSF51735">
    <property type="entry name" value="NAD(P)-binding Rossmann-fold domains"/>
    <property type="match status" value="1"/>
</dbReference>
<accession>A0ABQ5UQS3</accession>
<protein>
    <submittedName>
        <fullName evidence="7">NAD-glutamate dehydrogenase</fullName>
    </submittedName>
</protein>
<evidence type="ECO:0000313" key="7">
    <source>
        <dbReference type="EMBL" id="GLQ16685.1"/>
    </source>
</evidence>